<sequence length="161" mass="17709">MANSLFIPNNYFVIPPSRVSTSSSSKPIAPPQPLLGFSVANSSPSSSSRRASFFKSHLAARGSVPPVNAKEDNVDSSGADQQHLPSLRTLLKVYKDAIFNEDEKTVSEIQARIEVIENKQNELVQKVSSISAEVTSGKQKLIRLLADFDNCRKNLRKRDLP</sequence>
<comment type="caution">
    <text evidence="2">The sequence shown here is derived from an EMBL/GenBank/DDBJ whole genome shotgun (WGS) entry which is preliminary data.</text>
</comment>
<keyword evidence="1" id="KW-0175">Coiled coil</keyword>
<evidence type="ECO:0000313" key="2">
    <source>
        <dbReference type="EMBL" id="PRQ21559.1"/>
    </source>
</evidence>
<dbReference type="EMBL" id="PDCK01000045">
    <property type="protein sequence ID" value="PRQ21559.1"/>
    <property type="molecule type" value="Genomic_DNA"/>
</dbReference>
<gene>
    <name evidence="2" type="ORF">RchiOBHm_Chr7g0240561</name>
</gene>
<evidence type="ECO:0000313" key="3">
    <source>
        <dbReference type="Proteomes" id="UP000238479"/>
    </source>
</evidence>
<dbReference type="Proteomes" id="UP000238479">
    <property type="component" value="Chromosome 7"/>
</dbReference>
<reference evidence="2 3" key="1">
    <citation type="journal article" date="2018" name="Nat. Genet.">
        <title>The Rosa genome provides new insights in the design of modern roses.</title>
        <authorList>
            <person name="Bendahmane M."/>
        </authorList>
    </citation>
    <scope>NUCLEOTIDE SEQUENCE [LARGE SCALE GENOMIC DNA]</scope>
    <source>
        <strain evidence="3">cv. Old Blush</strain>
    </source>
</reference>
<evidence type="ECO:0000256" key="1">
    <source>
        <dbReference type="SAM" id="Coils"/>
    </source>
</evidence>
<feature type="coiled-coil region" evidence="1">
    <location>
        <begin position="99"/>
        <end position="126"/>
    </location>
</feature>
<dbReference type="STRING" id="74649.A0A2P6PI13"/>
<name>A0A2P6PI13_ROSCH</name>
<dbReference type="AlphaFoldDB" id="A0A2P6PI13"/>
<accession>A0A2P6PI13</accession>
<dbReference type="Gramene" id="PRQ21559">
    <property type="protein sequence ID" value="PRQ21559"/>
    <property type="gene ID" value="RchiOBHm_Chr7g0240561"/>
</dbReference>
<protein>
    <submittedName>
        <fullName evidence="2">Putative GrpE nucleotide exchange factor</fullName>
    </submittedName>
</protein>
<proteinExistence type="predicted"/>
<keyword evidence="3" id="KW-1185">Reference proteome</keyword>
<organism evidence="2 3">
    <name type="scientific">Rosa chinensis</name>
    <name type="common">China rose</name>
    <dbReference type="NCBI Taxonomy" id="74649"/>
    <lineage>
        <taxon>Eukaryota</taxon>
        <taxon>Viridiplantae</taxon>
        <taxon>Streptophyta</taxon>
        <taxon>Embryophyta</taxon>
        <taxon>Tracheophyta</taxon>
        <taxon>Spermatophyta</taxon>
        <taxon>Magnoliopsida</taxon>
        <taxon>eudicotyledons</taxon>
        <taxon>Gunneridae</taxon>
        <taxon>Pentapetalae</taxon>
        <taxon>rosids</taxon>
        <taxon>fabids</taxon>
        <taxon>Rosales</taxon>
        <taxon>Rosaceae</taxon>
        <taxon>Rosoideae</taxon>
        <taxon>Rosoideae incertae sedis</taxon>
        <taxon>Rosa</taxon>
    </lineage>
</organism>